<dbReference type="InterPro" id="IPR005501">
    <property type="entry name" value="LamB/YcsF/PxpA-like"/>
</dbReference>
<keyword evidence="1" id="KW-0378">Hydrolase</keyword>
<comment type="function">
    <text evidence="1">Catalyzes the cleavage of 5-oxoproline to form L-glutamate coupled to the hydrolysis of ATP to ADP and inorganic phosphate.</text>
</comment>
<keyword evidence="1" id="KW-0067">ATP-binding</keyword>
<dbReference type="AlphaFoldDB" id="A0A2W1L9M1"/>
<dbReference type="Gene3D" id="3.20.20.370">
    <property type="entry name" value="Glycoside hydrolase/deacetylase"/>
    <property type="match status" value="1"/>
</dbReference>
<dbReference type="PANTHER" id="PTHR30292:SF0">
    <property type="entry name" value="5-OXOPROLINASE SUBUNIT A"/>
    <property type="match status" value="1"/>
</dbReference>
<comment type="catalytic activity">
    <reaction evidence="1">
        <text>5-oxo-L-proline + ATP + 2 H2O = L-glutamate + ADP + phosphate + H(+)</text>
        <dbReference type="Rhea" id="RHEA:10348"/>
        <dbReference type="ChEBI" id="CHEBI:15377"/>
        <dbReference type="ChEBI" id="CHEBI:15378"/>
        <dbReference type="ChEBI" id="CHEBI:29985"/>
        <dbReference type="ChEBI" id="CHEBI:30616"/>
        <dbReference type="ChEBI" id="CHEBI:43474"/>
        <dbReference type="ChEBI" id="CHEBI:58402"/>
        <dbReference type="ChEBI" id="CHEBI:456216"/>
        <dbReference type="EC" id="3.5.2.9"/>
    </reaction>
</comment>
<sequence length="263" mass="27874">MDHTEGQERLQIDLNCDMGEGFGAYAFGHDEELLPLITSANLACGFHAGDPSVMRLTVGKCLEAGVAVGAHPGLPDRQGFGRRVMAMKPEEIYDCMLYQIAALEGFVRAAGGRLQHVKPHGALYHMANSSRDAAEAVIRAVASLDEELYLYAQSGSLVLELAEQLGLRTVAEAFADRRYQADGTLMPRHLPGAAALTEAEAAEQALRVVQEGAVHAAGGQAIPVRAGTICIHGDSSTAVQTALAVRQALEANNVRVCRPSSDG</sequence>
<gene>
    <name evidence="1" type="primary">pxpA</name>
    <name evidence="2" type="ORF">DNH61_16125</name>
</gene>
<dbReference type="NCBIfam" id="NF003816">
    <property type="entry name" value="PRK05406.1-5"/>
    <property type="match status" value="1"/>
</dbReference>
<dbReference type="SUPFAM" id="SSF88713">
    <property type="entry name" value="Glycoside hydrolase/deacetylase"/>
    <property type="match status" value="1"/>
</dbReference>
<dbReference type="NCBIfam" id="NF003814">
    <property type="entry name" value="PRK05406.1-3"/>
    <property type="match status" value="1"/>
</dbReference>
<dbReference type="PANTHER" id="PTHR30292">
    <property type="entry name" value="UNCHARACTERIZED PROTEIN YBGL-RELATED"/>
    <property type="match status" value="1"/>
</dbReference>
<evidence type="ECO:0000256" key="1">
    <source>
        <dbReference type="HAMAP-Rule" id="MF_00691"/>
    </source>
</evidence>
<dbReference type="Proteomes" id="UP000249522">
    <property type="component" value="Unassembled WGS sequence"/>
</dbReference>
<protein>
    <recommendedName>
        <fullName evidence="1">5-oxoprolinase subunit A</fullName>
        <shortName evidence="1">5-OPase subunit A</shortName>
        <ecNumber evidence="1">3.5.2.9</ecNumber>
    </recommendedName>
    <alternativeName>
        <fullName evidence="1">5-oxoprolinase (ATP-hydrolyzing) subunit A</fullName>
    </alternativeName>
</protein>
<dbReference type="GO" id="GO:0005975">
    <property type="term" value="P:carbohydrate metabolic process"/>
    <property type="evidence" value="ECO:0007669"/>
    <property type="project" value="InterPro"/>
</dbReference>
<dbReference type="OrthoDB" id="9773478at2"/>
<evidence type="ECO:0000313" key="3">
    <source>
        <dbReference type="Proteomes" id="UP000249522"/>
    </source>
</evidence>
<comment type="caution">
    <text evidence="2">The sequence shown here is derived from an EMBL/GenBank/DDBJ whole genome shotgun (WGS) entry which is preliminary data.</text>
</comment>
<comment type="similarity">
    <text evidence="1">Belongs to the LamB/PxpA family.</text>
</comment>
<dbReference type="HAMAP" id="MF_00691">
    <property type="entry name" value="PxpA"/>
    <property type="match status" value="1"/>
</dbReference>
<dbReference type="Pfam" id="PF03746">
    <property type="entry name" value="LamB_YcsF"/>
    <property type="match status" value="1"/>
</dbReference>
<reference evidence="2 3" key="1">
    <citation type="submission" date="2018-06" db="EMBL/GenBank/DDBJ databases">
        <title>Paenibacillus imtechensis sp. nov.</title>
        <authorList>
            <person name="Pinnaka A.K."/>
            <person name="Singh H."/>
            <person name="Kaur M."/>
        </authorList>
    </citation>
    <scope>NUCLEOTIDE SEQUENCE [LARGE SCALE GENOMIC DNA]</scope>
    <source>
        <strain evidence="2 3">SMB1</strain>
    </source>
</reference>
<name>A0A2W1L9M1_9BACL</name>
<keyword evidence="3" id="KW-1185">Reference proteome</keyword>
<organism evidence="2 3">
    <name type="scientific">Paenibacillus sambharensis</name>
    <dbReference type="NCBI Taxonomy" id="1803190"/>
    <lineage>
        <taxon>Bacteria</taxon>
        <taxon>Bacillati</taxon>
        <taxon>Bacillota</taxon>
        <taxon>Bacilli</taxon>
        <taxon>Bacillales</taxon>
        <taxon>Paenibacillaceae</taxon>
        <taxon>Paenibacillus</taxon>
    </lineage>
</organism>
<dbReference type="EC" id="3.5.2.9" evidence="1"/>
<proteinExistence type="inferred from homology"/>
<dbReference type="InterPro" id="IPR011330">
    <property type="entry name" value="Glyco_hydro/deAcase_b/a-brl"/>
</dbReference>
<accession>A0A2W1L9M1</accession>
<dbReference type="GO" id="GO:0017168">
    <property type="term" value="F:5-oxoprolinase (ATP-hydrolyzing) activity"/>
    <property type="evidence" value="ECO:0007669"/>
    <property type="project" value="UniProtKB-UniRule"/>
</dbReference>
<dbReference type="GO" id="GO:0005524">
    <property type="term" value="F:ATP binding"/>
    <property type="evidence" value="ECO:0007669"/>
    <property type="project" value="UniProtKB-UniRule"/>
</dbReference>
<evidence type="ECO:0000313" key="2">
    <source>
        <dbReference type="EMBL" id="PZD94830.1"/>
    </source>
</evidence>
<comment type="subunit">
    <text evidence="1">Forms a complex composed of PxpA, PxpB and PxpC.</text>
</comment>
<dbReference type="CDD" id="cd10787">
    <property type="entry name" value="LamB_YcsF_like"/>
    <property type="match status" value="1"/>
</dbReference>
<keyword evidence="1" id="KW-0547">Nucleotide-binding</keyword>
<dbReference type="EMBL" id="QKRB01000049">
    <property type="protein sequence ID" value="PZD94830.1"/>
    <property type="molecule type" value="Genomic_DNA"/>
</dbReference>